<proteinExistence type="predicted"/>
<keyword evidence="1" id="KW-0472">Membrane</keyword>
<reference evidence="2" key="2">
    <citation type="submission" date="2019-06" db="EMBL/GenBank/DDBJ databases">
        <title>Genomics analysis of Aphanomyces spp. identifies a new class of oomycete effector associated with host adaptation.</title>
        <authorList>
            <person name="Gaulin E."/>
        </authorList>
    </citation>
    <scope>NUCLEOTIDE SEQUENCE</scope>
    <source>
        <strain evidence="2">CBS 578.67</strain>
    </source>
</reference>
<organism evidence="3 4">
    <name type="scientific">Aphanomyces stellatus</name>
    <dbReference type="NCBI Taxonomy" id="120398"/>
    <lineage>
        <taxon>Eukaryota</taxon>
        <taxon>Sar</taxon>
        <taxon>Stramenopiles</taxon>
        <taxon>Oomycota</taxon>
        <taxon>Saprolegniomycetes</taxon>
        <taxon>Saprolegniales</taxon>
        <taxon>Verrucalvaceae</taxon>
        <taxon>Aphanomyces</taxon>
    </lineage>
</organism>
<reference evidence="3 4" key="1">
    <citation type="submission" date="2019-03" db="EMBL/GenBank/DDBJ databases">
        <authorList>
            <person name="Gaulin E."/>
            <person name="Dumas B."/>
        </authorList>
    </citation>
    <scope>NUCLEOTIDE SEQUENCE [LARGE SCALE GENOMIC DNA]</scope>
    <source>
        <strain evidence="3">CBS 568.67</strain>
    </source>
</reference>
<evidence type="ECO:0000313" key="4">
    <source>
        <dbReference type="Proteomes" id="UP000332933"/>
    </source>
</evidence>
<keyword evidence="4" id="KW-1185">Reference proteome</keyword>
<evidence type="ECO:0000313" key="3">
    <source>
        <dbReference type="EMBL" id="VFT89120.1"/>
    </source>
</evidence>
<name>A0A485KV31_9STRA</name>
<keyword evidence="1" id="KW-1133">Transmembrane helix</keyword>
<protein>
    <submittedName>
        <fullName evidence="3">Aste57867_12267 protein</fullName>
    </submittedName>
</protein>
<sequence>MTQDCPPCIYVDSKGQTLCYAKVTGTKLCPFVNTTADCGAGNEPSFPPVPLKGASLTTTVSPTTTAPVASSSGAATGLTVLVILMALIIGGLLFLLYRQAKGQPLPPFLDRYLKPAQPRAVFAPHDIGVESLPHHHHVRITSDVVERHGGGARFATPVMGDDAPKLSACYLMEPGEPSPFPQAHAAAAPAIAASWRSSDTSSNGSSILLK</sequence>
<accession>A0A485KV31</accession>
<evidence type="ECO:0000313" key="2">
    <source>
        <dbReference type="EMBL" id="KAF0696993.1"/>
    </source>
</evidence>
<dbReference type="EMBL" id="CAADRA010005369">
    <property type="protein sequence ID" value="VFT89120.1"/>
    <property type="molecule type" value="Genomic_DNA"/>
</dbReference>
<gene>
    <name evidence="3" type="primary">Aste57867_12267</name>
    <name evidence="2" type="ORF">As57867_012222</name>
    <name evidence="3" type="ORF">ASTE57867_12267</name>
</gene>
<dbReference type="Proteomes" id="UP000332933">
    <property type="component" value="Unassembled WGS sequence"/>
</dbReference>
<dbReference type="AlphaFoldDB" id="A0A485KV31"/>
<dbReference type="EMBL" id="VJMH01005348">
    <property type="protein sequence ID" value="KAF0696993.1"/>
    <property type="molecule type" value="Genomic_DNA"/>
</dbReference>
<keyword evidence="1" id="KW-0812">Transmembrane</keyword>
<feature type="transmembrane region" description="Helical" evidence="1">
    <location>
        <begin position="74"/>
        <end position="97"/>
    </location>
</feature>
<evidence type="ECO:0000256" key="1">
    <source>
        <dbReference type="SAM" id="Phobius"/>
    </source>
</evidence>